<evidence type="ECO:0008006" key="3">
    <source>
        <dbReference type="Google" id="ProtNLM"/>
    </source>
</evidence>
<protein>
    <recommendedName>
        <fullName evidence="3">ATP-dependent DNA helicase</fullName>
    </recommendedName>
</protein>
<reference evidence="2" key="1">
    <citation type="submission" date="2010-06" db="EMBL/GenBank/DDBJ databases">
        <authorList>
            <person name="Jiang H."/>
            <person name="Abraham K."/>
            <person name="Ali S."/>
            <person name="Alsbrooks S.L."/>
            <person name="Anim B.N."/>
            <person name="Anosike U.S."/>
            <person name="Attaway T."/>
            <person name="Bandaranaike D.P."/>
            <person name="Battles P.K."/>
            <person name="Bell S.N."/>
            <person name="Bell A.V."/>
            <person name="Beltran B."/>
            <person name="Bickham C."/>
            <person name="Bustamante Y."/>
            <person name="Caleb T."/>
            <person name="Canada A."/>
            <person name="Cardenas V."/>
            <person name="Carter K."/>
            <person name="Chacko J."/>
            <person name="Chandrabose M.N."/>
            <person name="Chavez D."/>
            <person name="Chavez A."/>
            <person name="Chen L."/>
            <person name="Chu H.-S."/>
            <person name="Claassen K.J."/>
            <person name="Cockrell R."/>
            <person name="Collins M."/>
            <person name="Cooper J.A."/>
            <person name="Cree A."/>
            <person name="Curry S.M."/>
            <person name="Da Y."/>
            <person name="Dao M.D."/>
            <person name="Das B."/>
            <person name="Davila M.-L."/>
            <person name="Davy-Carroll L."/>
            <person name="Denson S."/>
            <person name="Dinh H."/>
            <person name="Ebong V.E."/>
            <person name="Edwards J.R."/>
            <person name="Egan A."/>
            <person name="El-Daye J."/>
            <person name="Escobedo L."/>
            <person name="Fernandez S."/>
            <person name="Fernando P.R."/>
            <person name="Flagg N."/>
            <person name="Forbes L.D."/>
            <person name="Fowler R.G."/>
            <person name="Fu Q."/>
            <person name="Gabisi R.A."/>
            <person name="Ganer J."/>
            <person name="Garbino Pronczuk A."/>
            <person name="Garcia R.M."/>
            <person name="Garner T."/>
            <person name="Garrett T.E."/>
            <person name="Gonzalez D.A."/>
            <person name="Hamid H."/>
            <person name="Hawkins E.S."/>
            <person name="Hirani K."/>
            <person name="Hogues M.E."/>
            <person name="Hollins B."/>
            <person name="Hsiao C.-H."/>
            <person name="Jabil R."/>
            <person name="James M.L."/>
            <person name="Jhangiani S.N."/>
            <person name="Johnson B."/>
            <person name="Johnson Q."/>
            <person name="Joshi V."/>
            <person name="Kalu J.B."/>
            <person name="Kam C."/>
            <person name="Kashfia A."/>
            <person name="Keebler J."/>
            <person name="Kisamo H."/>
            <person name="Kovar C.L."/>
            <person name="Lago L.A."/>
            <person name="Lai C.-Y."/>
            <person name="Laidlaw J."/>
            <person name="Lara F."/>
            <person name="Le T.-K."/>
            <person name="Lee S.L."/>
            <person name="Legall F.H."/>
            <person name="Lemon S.J."/>
            <person name="Lewis L.R."/>
            <person name="Li B."/>
            <person name="Liu Y."/>
            <person name="Liu Y.-S."/>
            <person name="Lopez J."/>
            <person name="Lozado R.J."/>
            <person name="Lu J."/>
            <person name="Madu R.C."/>
            <person name="Maheshwari M."/>
            <person name="Maheshwari R."/>
            <person name="Malloy K."/>
            <person name="Martinez E."/>
            <person name="Mathew T."/>
            <person name="Mercado I.C."/>
            <person name="Mercado C."/>
            <person name="Meyer B."/>
            <person name="Montgomery K."/>
            <person name="Morgan M.B."/>
            <person name="Munidasa M."/>
            <person name="Nazareth L.V."/>
            <person name="Nelson J."/>
            <person name="Ng B.M."/>
            <person name="Nguyen N.B."/>
            <person name="Nguyen P.Q."/>
            <person name="Nguyen T."/>
            <person name="Obregon M."/>
            <person name="Okwuonu G.O."/>
            <person name="Onwere C.G."/>
            <person name="Orozco G."/>
            <person name="Parra A."/>
            <person name="Patel S."/>
            <person name="Patil S."/>
            <person name="Perez A."/>
            <person name="Perez Y."/>
            <person name="Pham C."/>
            <person name="Primus E.L."/>
            <person name="Pu L.-L."/>
            <person name="Puazo M."/>
            <person name="Qin X."/>
            <person name="Quiroz J.B."/>
            <person name="Reese J."/>
            <person name="Richards S."/>
            <person name="Rives C.M."/>
            <person name="Robberts R."/>
            <person name="Ruiz S.J."/>
            <person name="Ruiz M.J."/>
            <person name="Santibanez J."/>
            <person name="Schneider B.W."/>
            <person name="Sisson I."/>
            <person name="Smith M."/>
            <person name="Sodergren E."/>
            <person name="Song X.-Z."/>
            <person name="Song B.B."/>
            <person name="Summersgill H."/>
            <person name="Thelus R."/>
            <person name="Thornton R.D."/>
            <person name="Trejos Z.Y."/>
            <person name="Usmani K."/>
            <person name="Vattathil S."/>
            <person name="Villasana D."/>
            <person name="Walker D.L."/>
            <person name="Wang S."/>
            <person name="Wang K."/>
            <person name="White C.S."/>
            <person name="Williams A.C."/>
            <person name="Williamson J."/>
            <person name="Wilson K."/>
            <person name="Woghiren I.O."/>
            <person name="Woodworth J.R."/>
            <person name="Worley K.C."/>
            <person name="Wright R.A."/>
            <person name="Wu W."/>
            <person name="Young L."/>
            <person name="Zhang L."/>
            <person name="Zhang J."/>
            <person name="Zhu Y."/>
            <person name="Muzny D.M."/>
            <person name="Weinstock G."/>
            <person name="Gibbs R.A."/>
        </authorList>
    </citation>
    <scope>NUCLEOTIDE SEQUENCE [LARGE SCALE GENOMIC DNA]</scope>
    <source>
        <strain evidence="2">LSR1</strain>
    </source>
</reference>
<accession>A0A8R2JPP7</accession>
<dbReference type="AlphaFoldDB" id="A0A8R2JPP7"/>
<keyword evidence="2" id="KW-1185">Reference proteome</keyword>
<name>A0A8R2JPP7_ACYPI</name>
<evidence type="ECO:0000313" key="2">
    <source>
        <dbReference type="Proteomes" id="UP000007819"/>
    </source>
</evidence>
<reference evidence="1" key="2">
    <citation type="submission" date="2022-06" db="UniProtKB">
        <authorList>
            <consortium name="EnsemblMetazoa"/>
        </authorList>
    </citation>
    <scope>IDENTIFICATION</scope>
</reference>
<dbReference type="PANTHER" id="PTHR10492:SF57">
    <property type="entry name" value="ATP-DEPENDENT DNA HELICASE"/>
    <property type="match status" value="1"/>
</dbReference>
<sequence length="134" mass="15061">MRAGNDAEFAAWLLQLGNGQMPSIDEIPDTIDIPPQLVCNVVDLTDFVYAQQMSLVNVDEFARRIILCPRNEDCHQMNSTVLRRVVRVERTYYAIDMVVVDDPDEAANYPTEFLNSMHPTGLPPFSNEADSITG</sequence>
<dbReference type="OrthoDB" id="8063658at2759"/>
<dbReference type="RefSeq" id="XP_029344008.1">
    <property type="nucleotide sequence ID" value="XM_029488148.1"/>
</dbReference>
<dbReference type="PANTHER" id="PTHR10492">
    <property type="match status" value="1"/>
</dbReference>
<dbReference type="EnsemblMetazoa" id="XM_029488148.1">
    <property type="protein sequence ID" value="XP_029344008.1"/>
    <property type="gene ID" value="LOC115033830"/>
</dbReference>
<organism evidence="1 2">
    <name type="scientific">Acyrthosiphon pisum</name>
    <name type="common">Pea aphid</name>
    <dbReference type="NCBI Taxonomy" id="7029"/>
    <lineage>
        <taxon>Eukaryota</taxon>
        <taxon>Metazoa</taxon>
        <taxon>Ecdysozoa</taxon>
        <taxon>Arthropoda</taxon>
        <taxon>Hexapoda</taxon>
        <taxon>Insecta</taxon>
        <taxon>Pterygota</taxon>
        <taxon>Neoptera</taxon>
        <taxon>Paraneoptera</taxon>
        <taxon>Hemiptera</taxon>
        <taxon>Sternorrhyncha</taxon>
        <taxon>Aphidomorpha</taxon>
        <taxon>Aphidoidea</taxon>
        <taxon>Aphididae</taxon>
        <taxon>Macrosiphini</taxon>
        <taxon>Acyrthosiphon</taxon>
    </lineage>
</organism>
<evidence type="ECO:0000313" key="1">
    <source>
        <dbReference type="EnsemblMetazoa" id="XP_029344008.1"/>
    </source>
</evidence>
<proteinExistence type="predicted"/>
<dbReference type="Proteomes" id="UP000007819">
    <property type="component" value="Chromosome A1"/>
</dbReference>
<dbReference type="GeneID" id="115033830"/>
<dbReference type="OMA" id="PRNEDCH"/>
<dbReference type="KEGG" id="api:115033830"/>